<dbReference type="STRING" id="291331.XOO2869"/>
<dbReference type="NCBIfam" id="NF006452">
    <property type="entry name" value="PRK08788.1"/>
    <property type="match status" value="1"/>
</dbReference>
<protein>
    <submittedName>
        <fullName evidence="2">RpfF</fullName>
    </submittedName>
</protein>
<dbReference type="GO" id="GO:0003824">
    <property type="term" value="F:catalytic activity"/>
    <property type="evidence" value="ECO:0007669"/>
    <property type="project" value="UniProtKB-ARBA"/>
</dbReference>
<dbReference type="Pfam" id="PF00378">
    <property type="entry name" value="ECH_1"/>
    <property type="match status" value="1"/>
</dbReference>
<dbReference type="CDD" id="cd06558">
    <property type="entry name" value="crotonase-like"/>
    <property type="match status" value="1"/>
</dbReference>
<reference evidence="2 3" key="1">
    <citation type="journal article" date="2005" name="Nucleic Acids Res.">
        <title>The genome sequence of Xanthomonas oryzae pathovar oryzae KACC10331, the bacterial blight pathogen of rice.</title>
        <authorList>
            <person name="Lee B.M."/>
            <person name="Park Y.J."/>
            <person name="Park D.S."/>
            <person name="Kang H.W."/>
            <person name="Kim J.G."/>
            <person name="Song E.S."/>
            <person name="Park I.C."/>
            <person name="Yoon U.H."/>
            <person name="Hahn J.H."/>
            <person name="Koo B.S."/>
            <person name="Lee G.B."/>
            <person name="Kim H."/>
            <person name="Park H.S."/>
            <person name="Yoon K.O."/>
            <person name="Kim J.H."/>
            <person name="Jung C.H."/>
            <person name="Koh N.H."/>
            <person name="Seo J.S."/>
            <person name="Go S.J."/>
        </authorList>
    </citation>
    <scope>NUCLEOTIDE SEQUENCE [LARGE SCALE GENOMIC DNA]</scope>
    <source>
        <strain evidence="3">KACC10331 / KXO85</strain>
    </source>
</reference>
<dbReference type="PANTHER" id="PTHR11941">
    <property type="entry name" value="ENOYL-COA HYDRATASE-RELATED"/>
    <property type="match status" value="1"/>
</dbReference>
<comment type="similarity">
    <text evidence="1">Belongs to the enoyl-CoA hydratase/isomerase family.</text>
</comment>
<evidence type="ECO:0000313" key="2">
    <source>
        <dbReference type="EMBL" id="AAW76123.1"/>
    </source>
</evidence>
<name>Q5GYU8_XANOR</name>
<dbReference type="AlphaFoldDB" id="Q5GYU8"/>
<accession>Q5GYU8</accession>
<dbReference type="InterPro" id="IPR001753">
    <property type="entry name" value="Enoyl-CoA_hydra/iso"/>
</dbReference>
<keyword evidence="3" id="KW-1185">Reference proteome</keyword>
<sequence length="331" mass="36862">MRQGIAGVCFYTHRIRRRRTLTRSILCPSERRPAGRSSRRTNMSAVQPFIRTNIDSTLRIIEEPQREVYWIHMHADLSVNPGRACFSTRLVDDITRYQTNLGQRLTDAGVLAPHVVLASDSDVFNLGGDLALFCRLIREGDRVRLLDYAQRCVRGVHAFHVGLGARAHSIALVQGNALGGGFEAALSCHTIIAEEGVMMGLPEVLFDLFPGMGAYSFMCQRVSAQLAQKIMLEGNLYSAEQLLGMGLVDRVVPRGQGVAAVEQVIRESKRTPHAWAAMQQVREMTTAVPLDEMMRITEIWVDTAMQLGEKSLRTMDRLVRAQSRRSGLDAG</sequence>
<dbReference type="KEGG" id="xoo:XOO2869"/>
<dbReference type="GO" id="GO:0006635">
    <property type="term" value="P:fatty acid beta-oxidation"/>
    <property type="evidence" value="ECO:0007669"/>
    <property type="project" value="TreeGrafter"/>
</dbReference>
<proteinExistence type="inferred from homology"/>
<dbReference type="Gene3D" id="6.20.390.30">
    <property type="match status" value="1"/>
</dbReference>
<evidence type="ECO:0000313" key="3">
    <source>
        <dbReference type="Proteomes" id="UP000006735"/>
    </source>
</evidence>
<dbReference type="EMBL" id="AE013598">
    <property type="protein sequence ID" value="AAW76123.1"/>
    <property type="molecule type" value="Genomic_DNA"/>
</dbReference>
<gene>
    <name evidence="2" type="primary">rpfF</name>
    <name evidence="2" type="ordered locus">XOO2869</name>
</gene>
<dbReference type="PANTHER" id="PTHR11941:SF54">
    <property type="entry name" value="ENOYL-COA HYDRATASE, MITOCHONDRIAL"/>
    <property type="match status" value="1"/>
</dbReference>
<dbReference type="InterPro" id="IPR029045">
    <property type="entry name" value="ClpP/crotonase-like_dom_sf"/>
</dbReference>
<dbReference type="Proteomes" id="UP000006735">
    <property type="component" value="Chromosome"/>
</dbReference>
<dbReference type="Gene3D" id="3.90.226.10">
    <property type="entry name" value="2-enoyl-CoA Hydratase, Chain A, domain 1"/>
    <property type="match status" value="1"/>
</dbReference>
<dbReference type="SUPFAM" id="SSF52096">
    <property type="entry name" value="ClpP/crotonase"/>
    <property type="match status" value="1"/>
</dbReference>
<organism evidence="2 3">
    <name type="scientific">Xanthomonas oryzae pv. oryzae (strain KACC10331 / KXO85)</name>
    <dbReference type="NCBI Taxonomy" id="291331"/>
    <lineage>
        <taxon>Bacteria</taxon>
        <taxon>Pseudomonadati</taxon>
        <taxon>Pseudomonadota</taxon>
        <taxon>Gammaproteobacteria</taxon>
        <taxon>Lysobacterales</taxon>
        <taxon>Lysobacteraceae</taxon>
        <taxon>Xanthomonas</taxon>
    </lineage>
</organism>
<evidence type="ECO:0000256" key="1">
    <source>
        <dbReference type="ARBA" id="ARBA00005254"/>
    </source>
</evidence>
<dbReference type="HOGENOM" id="CLU_955203_0_0_6"/>